<organism evidence="2 3">
    <name type="scientific">Amycolatopsis tucumanensis</name>
    <dbReference type="NCBI Taxonomy" id="401106"/>
    <lineage>
        <taxon>Bacteria</taxon>
        <taxon>Bacillati</taxon>
        <taxon>Actinomycetota</taxon>
        <taxon>Actinomycetes</taxon>
        <taxon>Pseudonocardiales</taxon>
        <taxon>Pseudonocardiaceae</taxon>
        <taxon>Amycolatopsis</taxon>
    </lineage>
</organism>
<dbReference type="Proteomes" id="UP001501624">
    <property type="component" value="Unassembled WGS sequence"/>
</dbReference>
<evidence type="ECO:0000256" key="1">
    <source>
        <dbReference type="SAM" id="MobiDB-lite"/>
    </source>
</evidence>
<comment type="caution">
    <text evidence="2">The sequence shown here is derived from an EMBL/GenBank/DDBJ whole genome shotgun (WGS) entry which is preliminary data.</text>
</comment>
<feature type="compositionally biased region" description="Basic and acidic residues" evidence="1">
    <location>
        <begin position="57"/>
        <end position="66"/>
    </location>
</feature>
<accession>A0ABP7HKG4</accession>
<protein>
    <submittedName>
        <fullName evidence="2">Uncharacterized protein</fullName>
    </submittedName>
</protein>
<dbReference type="EMBL" id="BAABCM010000001">
    <property type="protein sequence ID" value="GAA3794343.1"/>
    <property type="molecule type" value="Genomic_DNA"/>
</dbReference>
<evidence type="ECO:0000313" key="3">
    <source>
        <dbReference type="Proteomes" id="UP001501624"/>
    </source>
</evidence>
<proteinExistence type="predicted"/>
<sequence length="167" mass="18013">MPYHDPGRVGDPDVDRADRPGHGDQQQDRHDEGADGDPRREAGAVDGRTQATIQRDGWTRANEHEWGPIGQWRGRTEHNRHRQSFSTMSCEPDHKGGREFEVDSRTGARLRAAVNGGVDVQAGHLVAAARGDEPARQADECAGEVARSTAPTTSATLRGTGYGVIGA</sequence>
<feature type="compositionally biased region" description="Basic and acidic residues" evidence="1">
    <location>
        <begin position="91"/>
        <end position="100"/>
    </location>
</feature>
<gene>
    <name evidence="2" type="ORF">GCM10022380_09080</name>
</gene>
<keyword evidence="3" id="KW-1185">Reference proteome</keyword>
<reference evidence="3" key="1">
    <citation type="journal article" date="2019" name="Int. J. Syst. Evol. Microbiol.">
        <title>The Global Catalogue of Microorganisms (GCM) 10K type strain sequencing project: providing services to taxonomists for standard genome sequencing and annotation.</title>
        <authorList>
            <consortium name="The Broad Institute Genomics Platform"/>
            <consortium name="The Broad Institute Genome Sequencing Center for Infectious Disease"/>
            <person name="Wu L."/>
            <person name="Ma J."/>
        </authorList>
    </citation>
    <scope>NUCLEOTIDE SEQUENCE [LARGE SCALE GENOMIC DNA]</scope>
    <source>
        <strain evidence="3">JCM 17017</strain>
    </source>
</reference>
<feature type="region of interest" description="Disordered" evidence="1">
    <location>
        <begin position="1"/>
        <end position="100"/>
    </location>
</feature>
<feature type="compositionally biased region" description="Basic and acidic residues" evidence="1">
    <location>
        <begin position="1"/>
        <end position="43"/>
    </location>
</feature>
<evidence type="ECO:0000313" key="2">
    <source>
        <dbReference type="EMBL" id="GAA3794343.1"/>
    </source>
</evidence>
<name>A0ABP7HKG4_9PSEU</name>